<proteinExistence type="predicted"/>
<name>A0A7C1IX73_9THEO</name>
<organism evidence="1">
    <name type="scientific">Ammonifex degensii</name>
    <dbReference type="NCBI Taxonomy" id="42838"/>
    <lineage>
        <taxon>Bacteria</taxon>
        <taxon>Bacillati</taxon>
        <taxon>Bacillota</taxon>
        <taxon>Clostridia</taxon>
        <taxon>Thermoanaerobacterales</taxon>
        <taxon>Thermoanaerobacteraceae</taxon>
        <taxon>Ammonifex</taxon>
    </lineage>
</organism>
<dbReference type="EMBL" id="DSMV01000007">
    <property type="protein sequence ID" value="HDW51151.1"/>
    <property type="molecule type" value="Genomic_DNA"/>
</dbReference>
<accession>A0A7C1IX73</accession>
<gene>
    <name evidence="1" type="ORF">ENQ35_00110</name>
</gene>
<protein>
    <submittedName>
        <fullName evidence="1">Uncharacterized protein</fullName>
    </submittedName>
</protein>
<dbReference type="AlphaFoldDB" id="A0A7C1IX73"/>
<reference evidence="1" key="1">
    <citation type="journal article" date="2020" name="mSystems">
        <title>Genome- and Community-Level Interaction Insights into Carbon Utilization and Element Cycling Functions of Hydrothermarchaeota in Hydrothermal Sediment.</title>
        <authorList>
            <person name="Zhou Z."/>
            <person name="Liu Y."/>
            <person name="Xu W."/>
            <person name="Pan J."/>
            <person name="Luo Z.H."/>
            <person name="Li M."/>
        </authorList>
    </citation>
    <scope>NUCLEOTIDE SEQUENCE [LARGE SCALE GENOMIC DNA]</scope>
    <source>
        <strain evidence="1">SpSt-301</strain>
    </source>
</reference>
<comment type="caution">
    <text evidence="1">The sequence shown here is derived from an EMBL/GenBank/DDBJ whole genome shotgun (WGS) entry which is preliminary data.</text>
</comment>
<evidence type="ECO:0000313" key="1">
    <source>
        <dbReference type="EMBL" id="HDW51151.1"/>
    </source>
</evidence>
<sequence length="215" mass="25341">MVVEGKDEISLRRFKWLLKQRGYRFWPEDRLEEVIQVRGTRPDFYVRMPWCDFLAEVESFEKSSVVDLNPNRVFTVNPKDLVKRISGACKEAARQLKPYANLGLPMVIVLDNWRQIGIPLDPLHLVQLFGMIEFRVPVSPEDGVIQRPYLVHGKSRRFSPEQHCHISAVVVPVPLVRYLEDDFTEERPMRVRVLHNPFANVPLPREVFWARRILW</sequence>